<dbReference type="InterPro" id="IPR001497">
    <property type="entry name" value="MethylDNA_cys_MeTrfase_AS"/>
</dbReference>
<keyword evidence="6 9" id="KW-0227">DNA damage</keyword>
<dbReference type="InterPro" id="IPR036631">
    <property type="entry name" value="MGMT_N_sf"/>
</dbReference>
<evidence type="ECO:0000256" key="9">
    <source>
        <dbReference type="HAMAP-Rule" id="MF_00772"/>
    </source>
</evidence>
<comment type="miscellaneous">
    <text evidence="9">This enzyme catalyzes only one turnover and therefore is not strictly catalytic. According to one definition, an enzyme is a biocatalyst that acts repeatedly and over many reaction cycles.</text>
</comment>
<evidence type="ECO:0000259" key="10">
    <source>
        <dbReference type="Pfam" id="PF01035"/>
    </source>
</evidence>
<dbReference type="SUPFAM" id="SSF46767">
    <property type="entry name" value="Methylated DNA-protein cysteine methyltransferase, C-terminal domain"/>
    <property type="match status" value="1"/>
</dbReference>
<dbReference type="PROSITE" id="PS00374">
    <property type="entry name" value="MGMT"/>
    <property type="match status" value="1"/>
</dbReference>
<dbReference type="InterPro" id="IPR008332">
    <property type="entry name" value="MethylG_MeTrfase_N"/>
</dbReference>
<evidence type="ECO:0000256" key="6">
    <source>
        <dbReference type="ARBA" id="ARBA00022763"/>
    </source>
</evidence>
<evidence type="ECO:0000259" key="11">
    <source>
        <dbReference type="Pfam" id="PF02870"/>
    </source>
</evidence>
<dbReference type="OrthoDB" id="9811249at2"/>
<evidence type="ECO:0000256" key="5">
    <source>
        <dbReference type="ARBA" id="ARBA00022679"/>
    </source>
</evidence>
<dbReference type="AlphaFoldDB" id="A0A369WED5"/>
<evidence type="ECO:0000256" key="3">
    <source>
        <dbReference type="ARBA" id="ARBA00022490"/>
    </source>
</evidence>
<dbReference type="InterPro" id="IPR036388">
    <property type="entry name" value="WH-like_DNA-bd_sf"/>
</dbReference>
<reference evidence="12 13" key="1">
    <citation type="submission" date="2018-07" db="EMBL/GenBank/DDBJ databases">
        <title>Motiliproteus coralliicola sp. nov., a bacterium isolated from Coral.</title>
        <authorList>
            <person name="Wang G."/>
        </authorList>
    </citation>
    <scope>NUCLEOTIDE SEQUENCE [LARGE SCALE GENOMIC DNA]</scope>
    <source>
        <strain evidence="12 13">C34</strain>
    </source>
</reference>
<evidence type="ECO:0000256" key="2">
    <source>
        <dbReference type="ARBA" id="ARBA00008711"/>
    </source>
</evidence>
<dbReference type="InterPro" id="IPR023546">
    <property type="entry name" value="MGMT"/>
</dbReference>
<evidence type="ECO:0000256" key="7">
    <source>
        <dbReference type="ARBA" id="ARBA00023204"/>
    </source>
</evidence>
<name>A0A369WED5_9GAMM</name>
<keyword evidence="4 9" id="KW-0489">Methyltransferase</keyword>
<dbReference type="GO" id="GO:0003908">
    <property type="term" value="F:methylated-DNA-[protein]-cysteine S-methyltransferase activity"/>
    <property type="evidence" value="ECO:0007669"/>
    <property type="project" value="UniProtKB-UniRule"/>
</dbReference>
<dbReference type="GO" id="GO:0006307">
    <property type="term" value="P:DNA alkylation repair"/>
    <property type="evidence" value="ECO:0007669"/>
    <property type="project" value="UniProtKB-UniRule"/>
</dbReference>
<feature type="active site" description="Nucleophile; methyl group acceptor" evidence="9">
    <location>
        <position position="136"/>
    </location>
</feature>
<dbReference type="CDD" id="cd06445">
    <property type="entry name" value="ATase"/>
    <property type="match status" value="1"/>
</dbReference>
<dbReference type="NCBIfam" id="TIGR00589">
    <property type="entry name" value="ogt"/>
    <property type="match status" value="1"/>
</dbReference>
<dbReference type="Gene3D" id="3.30.160.70">
    <property type="entry name" value="Methylated DNA-protein cysteine methyltransferase domain"/>
    <property type="match status" value="1"/>
</dbReference>
<dbReference type="GO" id="GO:0005737">
    <property type="term" value="C:cytoplasm"/>
    <property type="evidence" value="ECO:0007669"/>
    <property type="project" value="UniProtKB-SubCell"/>
</dbReference>
<dbReference type="HAMAP" id="MF_00772">
    <property type="entry name" value="OGT"/>
    <property type="match status" value="1"/>
</dbReference>
<comment type="subcellular location">
    <subcellularLocation>
        <location evidence="9">Cytoplasm</location>
    </subcellularLocation>
</comment>
<dbReference type="EMBL" id="QQOH01000004">
    <property type="protein sequence ID" value="RDE19054.1"/>
    <property type="molecule type" value="Genomic_DNA"/>
</dbReference>
<evidence type="ECO:0000256" key="1">
    <source>
        <dbReference type="ARBA" id="ARBA00001286"/>
    </source>
</evidence>
<dbReference type="InterPro" id="IPR036217">
    <property type="entry name" value="MethylDNA_cys_MeTrfase_DNAb"/>
</dbReference>
<comment type="function">
    <text evidence="9">Involved in the cellular defense against the biological effects of O6-methylguanine (O6-MeG) and O4-methylthymine (O4-MeT) in DNA. Repairs the methylated nucleobase in DNA by stoichiometrically transferring the methyl group to a cysteine residue in the enzyme. This is a suicide reaction: the enzyme is irreversibly inactivated.</text>
</comment>
<evidence type="ECO:0000313" key="12">
    <source>
        <dbReference type="EMBL" id="RDE19054.1"/>
    </source>
</evidence>
<feature type="domain" description="Methylguanine DNA methyltransferase ribonuclease-like" evidence="11">
    <location>
        <begin position="5"/>
        <end position="80"/>
    </location>
</feature>
<protein>
    <recommendedName>
        <fullName evidence="9">Methylated-DNA--protein-cysteine methyltransferase</fullName>
        <ecNumber evidence="9">2.1.1.63</ecNumber>
    </recommendedName>
    <alternativeName>
        <fullName evidence="9">6-O-methylguanine-DNA methyltransferase</fullName>
        <shortName evidence="9">MGMT</shortName>
    </alternativeName>
    <alternativeName>
        <fullName evidence="9">O-6-methylguanine-DNA-alkyltransferase</fullName>
    </alternativeName>
</protein>
<feature type="domain" description="Methylated-DNA-[protein]-cysteine S-methyltransferase DNA binding" evidence="10">
    <location>
        <begin position="85"/>
        <end position="164"/>
    </location>
</feature>
<dbReference type="InterPro" id="IPR014048">
    <property type="entry name" value="MethylDNA_cys_MeTrfase_DNA-bd"/>
</dbReference>
<keyword evidence="5 9" id="KW-0808">Transferase</keyword>
<dbReference type="PANTHER" id="PTHR10815">
    <property type="entry name" value="METHYLATED-DNA--PROTEIN-CYSTEINE METHYLTRANSFERASE"/>
    <property type="match status" value="1"/>
</dbReference>
<evidence type="ECO:0000256" key="8">
    <source>
        <dbReference type="ARBA" id="ARBA00049348"/>
    </source>
</evidence>
<dbReference type="FunFam" id="1.10.10.10:FF:000214">
    <property type="entry name" value="Methylated-DNA--protein-cysteine methyltransferase"/>
    <property type="match status" value="1"/>
</dbReference>
<dbReference type="GO" id="GO:0032259">
    <property type="term" value="P:methylation"/>
    <property type="evidence" value="ECO:0007669"/>
    <property type="project" value="UniProtKB-KW"/>
</dbReference>
<evidence type="ECO:0000313" key="13">
    <source>
        <dbReference type="Proteomes" id="UP000253769"/>
    </source>
</evidence>
<dbReference type="PANTHER" id="PTHR10815:SF5">
    <property type="entry name" value="METHYLATED-DNA--PROTEIN-CYSTEINE METHYLTRANSFERASE"/>
    <property type="match status" value="1"/>
</dbReference>
<comment type="caution">
    <text evidence="12">The sequence shown here is derived from an EMBL/GenBank/DDBJ whole genome shotgun (WGS) entry which is preliminary data.</text>
</comment>
<keyword evidence="7 9" id="KW-0234">DNA repair</keyword>
<evidence type="ECO:0000256" key="4">
    <source>
        <dbReference type="ARBA" id="ARBA00022603"/>
    </source>
</evidence>
<dbReference type="Gene3D" id="1.10.10.10">
    <property type="entry name" value="Winged helix-like DNA-binding domain superfamily/Winged helix DNA-binding domain"/>
    <property type="match status" value="1"/>
</dbReference>
<comment type="similarity">
    <text evidence="2 9">Belongs to the MGMT family.</text>
</comment>
<keyword evidence="3 9" id="KW-0963">Cytoplasm</keyword>
<accession>A0A369WED5</accession>
<keyword evidence="13" id="KW-1185">Reference proteome</keyword>
<comment type="catalytic activity">
    <reaction evidence="1 9">
        <text>a 4-O-methyl-thymidine in DNA + L-cysteinyl-[protein] = a thymidine in DNA + S-methyl-L-cysteinyl-[protein]</text>
        <dbReference type="Rhea" id="RHEA:53428"/>
        <dbReference type="Rhea" id="RHEA-COMP:10131"/>
        <dbReference type="Rhea" id="RHEA-COMP:10132"/>
        <dbReference type="Rhea" id="RHEA-COMP:13555"/>
        <dbReference type="Rhea" id="RHEA-COMP:13556"/>
        <dbReference type="ChEBI" id="CHEBI:29950"/>
        <dbReference type="ChEBI" id="CHEBI:82612"/>
        <dbReference type="ChEBI" id="CHEBI:137386"/>
        <dbReference type="ChEBI" id="CHEBI:137387"/>
        <dbReference type="EC" id="2.1.1.63"/>
    </reaction>
</comment>
<dbReference type="EC" id="2.1.1.63" evidence="9"/>
<organism evidence="12 13">
    <name type="scientific">Motiliproteus coralliicola</name>
    <dbReference type="NCBI Taxonomy" id="2283196"/>
    <lineage>
        <taxon>Bacteria</taxon>
        <taxon>Pseudomonadati</taxon>
        <taxon>Pseudomonadota</taxon>
        <taxon>Gammaproteobacteria</taxon>
        <taxon>Oceanospirillales</taxon>
        <taxon>Oceanospirillaceae</taxon>
        <taxon>Motiliproteus</taxon>
    </lineage>
</organism>
<dbReference type="Proteomes" id="UP000253769">
    <property type="component" value="Unassembled WGS sequence"/>
</dbReference>
<dbReference type="Pfam" id="PF02870">
    <property type="entry name" value="Methyltransf_1N"/>
    <property type="match status" value="1"/>
</dbReference>
<dbReference type="RefSeq" id="WP_114696675.1">
    <property type="nucleotide sequence ID" value="NZ_QQOH01000004.1"/>
</dbReference>
<dbReference type="Pfam" id="PF01035">
    <property type="entry name" value="DNA_binding_1"/>
    <property type="match status" value="1"/>
</dbReference>
<proteinExistence type="inferred from homology"/>
<comment type="catalytic activity">
    <reaction evidence="8 9">
        <text>a 6-O-methyl-2'-deoxyguanosine in DNA + L-cysteinyl-[protein] = S-methyl-L-cysteinyl-[protein] + a 2'-deoxyguanosine in DNA</text>
        <dbReference type="Rhea" id="RHEA:24000"/>
        <dbReference type="Rhea" id="RHEA-COMP:10131"/>
        <dbReference type="Rhea" id="RHEA-COMP:10132"/>
        <dbReference type="Rhea" id="RHEA-COMP:11367"/>
        <dbReference type="Rhea" id="RHEA-COMP:11368"/>
        <dbReference type="ChEBI" id="CHEBI:29950"/>
        <dbReference type="ChEBI" id="CHEBI:82612"/>
        <dbReference type="ChEBI" id="CHEBI:85445"/>
        <dbReference type="ChEBI" id="CHEBI:85448"/>
        <dbReference type="EC" id="2.1.1.63"/>
    </reaction>
</comment>
<gene>
    <name evidence="12" type="ORF">DV711_15780</name>
</gene>
<sequence length="172" mass="19586">MIRVRSYRSSCGELLLGDFQDRLCLCDWRYRRRREAVDRRLQRYLQADFEPGDSQLLQQTVAQLEQYFAGDRQVFSVPLRFAGSEFQQRVWQALVEIPYGERVSYLELAKRVGDANAVRAVAAANGANALSILVPCHRVVASDGALTGYAGGLRAKQYLLQLEQPIRQESLF</sequence>
<dbReference type="SUPFAM" id="SSF53155">
    <property type="entry name" value="Methylated DNA-protein cysteine methyltransferase domain"/>
    <property type="match status" value="1"/>
</dbReference>